<keyword evidence="2" id="KW-1185">Reference proteome</keyword>
<dbReference type="Proteomes" id="UP001055172">
    <property type="component" value="Unassembled WGS sequence"/>
</dbReference>
<gene>
    <name evidence="1" type="ORF">ColLi_03394</name>
</gene>
<organism evidence="1 2">
    <name type="scientific">Colletotrichum liriopes</name>
    <dbReference type="NCBI Taxonomy" id="708192"/>
    <lineage>
        <taxon>Eukaryota</taxon>
        <taxon>Fungi</taxon>
        <taxon>Dikarya</taxon>
        <taxon>Ascomycota</taxon>
        <taxon>Pezizomycotina</taxon>
        <taxon>Sordariomycetes</taxon>
        <taxon>Hypocreomycetidae</taxon>
        <taxon>Glomerellales</taxon>
        <taxon>Glomerellaceae</taxon>
        <taxon>Colletotrichum</taxon>
        <taxon>Colletotrichum spaethianum species complex</taxon>
    </lineage>
</organism>
<sequence length="89" mass="9749">MPTDDVYPNNDLSTPVQFHYKAANCKLFYTWDTLTNMTSLWSAVADVKWNRAKCVKGSTTNDDGTMGTSTQGYSEKVLSGFAWAAGPAT</sequence>
<comment type="caution">
    <text evidence="1">The sequence shown here is derived from an EMBL/GenBank/DDBJ whole genome shotgun (WGS) entry which is preliminary data.</text>
</comment>
<accession>A0AA37GHN2</accession>
<dbReference type="EMBL" id="BPPX01000005">
    <property type="protein sequence ID" value="GJC80556.1"/>
    <property type="molecule type" value="Genomic_DNA"/>
</dbReference>
<protein>
    <submittedName>
        <fullName evidence="1">Peptidase S41 family protein ustP</fullName>
    </submittedName>
</protein>
<name>A0AA37GHN2_9PEZI</name>
<dbReference type="AlphaFoldDB" id="A0AA37GHN2"/>
<reference evidence="1 2" key="1">
    <citation type="submission" date="2021-07" db="EMBL/GenBank/DDBJ databases">
        <title>Genome data of Colletotrichum spaethianum.</title>
        <authorList>
            <person name="Utami Y.D."/>
            <person name="Hiruma K."/>
        </authorList>
    </citation>
    <scope>NUCLEOTIDE SEQUENCE [LARGE SCALE GENOMIC DNA]</scope>
    <source>
        <strain evidence="1 2">MAFF 242679</strain>
    </source>
</reference>
<evidence type="ECO:0000313" key="1">
    <source>
        <dbReference type="EMBL" id="GJC80556.1"/>
    </source>
</evidence>
<proteinExistence type="predicted"/>
<evidence type="ECO:0000313" key="2">
    <source>
        <dbReference type="Proteomes" id="UP001055172"/>
    </source>
</evidence>